<comment type="caution">
    <text evidence="1">The sequence shown here is derived from an EMBL/GenBank/DDBJ whole genome shotgun (WGS) entry which is preliminary data.</text>
</comment>
<sequence>DEYGFYANVNPHVDHPRWSQATERFIGSGGILDVQRQPTLLFNGYAEQVASLYRGLDLRENF</sequence>
<dbReference type="PANTHER" id="PTHR43032">
    <property type="entry name" value="PROTEIN-METHIONINE-SULFOXIDE REDUCTASE"/>
    <property type="match status" value="1"/>
</dbReference>
<evidence type="ECO:0000313" key="1">
    <source>
        <dbReference type="EMBL" id="MQK28040.1"/>
    </source>
</evidence>
<protein>
    <submittedName>
        <fullName evidence="1">Mononuclear molybdenum enzyme YedY</fullName>
    </submittedName>
</protein>
<accession>A0A5P0JH20</accession>
<evidence type="ECO:0000313" key="2">
    <source>
        <dbReference type="Proteomes" id="UP000359125"/>
    </source>
</evidence>
<dbReference type="EMBL" id="RYCF01000423">
    <property type="protein sequence ID" value="MQK28040.1"/>
    <property type="molecule type" value="Genomic_DNA"/>
</dbReference>
<proteinExistence type="predicted"/>
<name>A0A5P0JH20_ECOLX</name>
<feature type="non-terminal residue" evidence="1">
    <location>
        <position position="1"/>
    </location>
</feature>
<dbReference type="PANTHER" id="PTHR43032:SF3">
    <property type="entry name" value="PROTEIN-METHIONINE-SULFOXIDE REDUCTASE CATALYTIC SUBUNIT MSRP"/>
    <property type="match status" value="1"/>
</dbReference>
<dbReference type="AlphaFoldDB" id="A0A5P0JH20"/>
<organism evidence="1 2">
    <name type="scientific">Escherichia coli</name>
    <dbReference type="NCBI Taxonomy" id="562"/>
    <lineage>
        <taxon>Bacteria</taxon>
        <taxon>Pseudomonadati</taxon>
        <taxon>Pseudomonadota</taxon>
        <taxon>Gammaproteobacteria</taxon>
        <taxon>Enterobacterales</taxon>
        <taxon>Enterobacteriaceae</taxon>
        <taxon>Escherichia</taxon>
    </lineage>
</organism>
<reference evidence="1 2" key="1">
    <citation type="journal article" date="2019" name="Environ. Health Perspect.">
        <title>Inter-host Transmission of Carbapenemase-Producing Escherichia coli among Humans and Backyard Animals.</title>
        <authorList>
            <person name="Li J."/>
            <person name="Bi Z."/>
            <person name="Ma S."/>
            <person name="Chen B."/>
            <person name="Cai C."/>
            <person name="He J."/>
            <person name="Schwarz S."/>
            <person name="Sun C."/>
            <person name="Zhou Y."/>
            <person name="Yin J."/>
            <person name="Hulth A."/>
            <person name="Wang Y."/>
            <person name="Shen Z."/>
            <person name="Wang S."/>
            <person name="Wu C."/>
            <person name="Nilsson L.E."/>
            <person name="Walsh T.R."/>
            <person name="Borjesson S."/>
            <person name="Shen J."/>
            <person name="Sun Q."/>
            <person name="Wang Y."/>
        </authorList>
    </citation>
    <scope>NUCLEOTIDE SEQUENCE [LARGE SCALE GENOMIC DNA]</scope>
    <source>
        <strain evidence="1 2">A016f</strain>
    </source>
</reference>
<gene>
    <name evidence="1" type="ORF">EIZ93_28430</name>
</gene>
<dbReference type="Gene3D" id="3.90.420.10">
    <property type="entry name" value="Oxidoreductase, molybdopterin-binding domain"/>
    <property type="match status" value="1"/>
</dbReference>
<dbReference type="Proteomes" id="UP000359125">
    <property type="component" value="Unassembled WGS sequence"/>
</dbReference>
<dbReference type="SUPFAM" id="SSF56524">
    <property type="entry name" value="Oxidoreductase molybdopterin-binding domain"/>
    <property type="match status" value="1"/>
</dbReference>
<dbReference type="InterPro" id="IPR036374">
    <property type="entry name" value="OxRdtase_Mopterin-bd_sf"/>
</dbReference>